<gene>
    <name evidence="1" type="ORF">LPTSP4_35030</name>
</gene>
<evidence type="ECO:0000313" key="1">
    <source>
        <dbReference type="EMBL" id="GBF51965.1"/>
    </source>
</evidence>
<reference evidence="1 2" key="1">
    <citation type="submission" date="2018-02" db="EMBL/GenBank/DDBJ databases">
        <title>Novel Leptospira species isolated from soil and water in Japan.</title>
        <authorList>
            <person name="Nakao R."/>
            <person name="Masuzawa T."/>
        </authorList>
    </citation>
    <scope>NUCLEOTIDE SEQUENCE [LARGE SCALE GENOMIC DNA]</scope>
    <source>
        <strain evidence="1 2">YH101</strain>
    </source>
</reference>
<protein>
    <recommendedName>
        <fullName evidence="3">DUF4279 domain-containing protein</fullName>
    </recommendedName>
</protein>
<dbReference type="Pfam" id="PF14106">
    <property type="entry name" value="DUF4279"/>
    <property type="match status" value="1"/>
</dbReference>
<accession>A0A2P2E506</accession>
<evidence type="ECO:0008006" key="3">
    <source>
        <dbReference type="Google" id="ProtNLM"/>
    </source>
</evidence>
<dbReference type="RefSeq" id="WP_244594498.1">
    <property type="nucleotide sequence ID" value="NZ_BFBB01000009.1"/>
</dbReference>
<evidence type="ECO:0000313" key="2">
    <source>
        <dbReference type="Proteomes" id="UP000245133"/>
    </source>
</evidence>
<organism evidence="1 2">
    <name type="scientific">Leptospira ryugenii</name>
    <dbReference type="NCBI Taxonomy" id="1917863"/>
    <lineage>
        <taxon>Bacteria</taxon>
        <taxon>Pseudomonadati</taxon>
        <taxon>Spirochaetota</taxon>
        <taxon>Spirochaetia</taxon>
        <taxon>Leptospirales</taxon>
        <taxon>Leptospiraceae</taxon>
        <taxon>Leptospira</taxon>
    </lineage>
</organism>
<dbReference type="InterPro" id="IPR025459">
    <property type="entry name" value="DUF4279"/>
</dbReference>
<name>A0A2P2E506_9LEPT</name>
<keyword evidence="2" id="KW-1185">Reference proteome</keyword>
<dbReference type="Proteomes" id="UP000245133">
    <property type="component" value="Unassembled WGS sequence"/>
</dbReference>
<dbReference type="EMBL" id="BFBB01000009">
    <property type="protein sequence ID" value="GBF51965.1"/>
    <property type="molecule type" value="Genomic_DNA"/>
</dbReference>
<comment type="caution">
    <text evidence="1">The sequence shown here is derived from an EMBL/GenBank/DDBJ whole genome shotgun (WGS) entry which is preliminary data.</text>
</comment>
<dbReference type="AlphaFoldDB" id="A0A2P2E506"/>
<proteinExistence type="predicted"/>
<sequence length="139" mass="15680">METRREPKSWAMLAIFGPKVKPAEITAKLGMQADYFHDSDIKDIDDRSLEPHWQINSTLSPEEGLNEHIWQLLKRIGPVRSQFKELSSVHTACLYASVEFASMGSKGILLEKRVMLLLGELGLQLEILPWLSEQSSASS</sequence>